<sequence>MEISRVLSVKIARIVAQEVEKIVGKKTGRMIAIAAQRAKTETEPEPTARPNLRWRQPKDIFAAICHDQVNSAVERRFGPGFTIELKTWALHYPEKGKGSFGIFIDHLDSAKKTQMTASFCENGQVYLHDSVVASSPKQLPASVLLVVRGEDGIETYFYKMEGG</sequence>
<evidence type="ECO:0000313" key="1">
    <source>
        <dbReference type="EMBL" id="PIS28169.1"/>
    </source>
</evidence>
<organism evidence="1 2">
    <name type="scientific">Candidatus Saganbacteria bacterium CG08_land_8_20_14_0_20_45_16</name>
    <dbReference type="NCBI Taxonomy" id="2014293"/>
    <lineage>
        <taxon>Bacteria</taxon>
        <taxon>Bacillati</taxon>
        <taxon>Saganbacteria</taxon>
    </lineage>
</organism>
<comment type="caution">
    <text evidence="1">The sequence shown here is derived from an EMBL/GenBank/DDBJ whole genome shotgun (WGS) entry which is preliminary data.</text>
</comment>
<accession>A0A2H0XVK9</accession>
<dbReference type="EMBL" id="PEYM01000146">
    <property type="protein sequence ID" value="PIS28169.1"/>
    <property type="molecule type" value="Genomic_DNA"/>
</dbReference>
<evidence type="ECO:0000313" key="2">
    <source>
        <dbReference type="Proteomes" id="UP000231343"/>
    </source>
</evidence>
<gene>
    <name evidence="1" type="ORF">COT42_08775</name>
</gene>
<name>A0A2H0XVK9_UNCSA</name>
<reference evidence="1 2" key="1">
    <citation type="submission" date="2017-09" db="EMBL/GenBank/DDBJ databases">
        <title>Depth-based differentiation of microbial function through sediment-hosted aquifers and enrichment of novel symbionts in the deep terrestrial subsurface.</title>
        <authorList>
            <person name="Probst A.J."/>
            <person name="Ladd B."/>
            <person name="Jarett J.K."/>
            <person name="Geller-Mcgrath D.E."/>
            <person name="Sieber C.M."/>
            <person name="Emerson J.B."/>
            <person name="Anantharaman K."/>
            <person name="Thomas B.C."/>
            <person name="Malmstrom R."/>
            <person name="Stieglmeier M."/>
            <person name="Klingl A."/>
            <person name="Woyke T."/>
            <person name="Ryan C.M."/>
            <person name="Banfield J.F."/>
        </authorList>
    </citation>
    <scope>NUCLEOTIDE SEQUENCE [LARGE SCALE GENOMIC DNA]</scope>
    <source>
        <strain evidence="1">CG08_land_8_20_14_0_20_45_16</strain>
    </source>
</reference>
<dbReference type="AlphaFoldDB" id="A0A2H0XVK9"/>
<proteinExistence type="predicted"/>
<dbReference type="Proteomes" id="UP000231343">
    <property type="component" value="Unassembled WGS sequence"/>
</dbReference>
<protein>
    <submittedName>
        <fullName evidence="1">Uncharacterized protein</fullName>
    </submittedName>
</protein>